<name>A0A450UE52_9GAMM</name>
<dbReference type="GO" id="GO:0008168">
    <property type="term" value="F:methyltransferase activity"/>
    <property type="evidence" value="ECO:0007669"/>
    <property type="project" value="UniProtKB-KW"/>
</dbReference>
<organism evidence="1">
    <name type="scientific">Candidatus Kentrum sp. LFY</name>
    <dbReference type="NCBI Taxonomy" id="2126342"/>
    <lineage>
        <taxon>Bacteria</taxon>
        <taxon>Pseudomonadati</taxon>
        <taxon>Pseudomonadota</taxon>
        <taxon>Gammaproteobacteria</taxon>
        <taxon>Candidatus Kentrum</taxon>
    </lineage>
</organism>
<keyword evidence="1" id="KW-0808">Transferase</keyword>
<dbReference type="Pfam" id="PF13489">
    <property type="entry name" value="Methyltransf_23"/>
    <property type="match status" value="1"/>
</dbReference>
<dbReference type="GO" id="GO:0032259">
    <property type="term" value="P:methylation"/>
    <property type="evidence" value="ECO:0007669"/>
    <property type="project" value="UniProtKB-KW"/>
</dbReference>
<proteinExistence type="predicted"/>
<accession>A0A450UE52</accession>
<dbReference type="CDD" id="cd02440">
    <property type="entry name" value="AdoMet_MTases"/>
    <property type="match status" value="1"/>
</dbReference>
<dbReference type="SUPFAM" id="SSF53335">
    <property type="entry name" value="S-adenosyl-L-methionine-dependent methyltransferases"/>
    <property type="match status" value="1"/>
</dbReference>
<dbReference type="InterPro" id="IPR029063">
    <property type="entry name" value="SAM-dependent_MTases_sf"/>
</dbReference>
<sequence>MKNTKNPIFDEYDDIFFKFIERLTGYPEMTAWARVFIDSLPEQPRSLLSIGAGNGHYDESLLEYIMPTLDYWALEPNPVFFEALTKRSAAWKASGTHIFSGYFDDTVELSKEFEREFDFVLMTHCVYFMSSPAKALERARGFLSRGGHVLVHHQCESALSEIFMAFSRQNGWIPGVGRQDHGMTIETISENLKKTGIRHFVAQRPAVVFVDEFFANKTDTESREVVIAMLKFFLDVDVTNWPKERLEEATDFIKARSSRNPASNRYEFPHPEGFLVIPHPENGFIPSDMQLVE</sequence>
<protein>
    <submittedName>
        <fullName evidence="1">Methyltransferase domain-containing protein</fullName>
    </submittedName>
</protein>
<evidence type="ECO:0000313" key="1">
    <source>
        <dbReference type="EMBL" id="VFJ90781.1"/>
    </source>
</evidence>
<reference evidence="1" key="1">
    <citation type="submission" date="2019-02" db="EMBL/GenBank/DDBJ databases">
        <authorList>
            <person name="Gruber-Vodicka R. H."/>
            <person name="Seah K. B. B."/>
        </authorList>
    </citation>
    <scope>NUCLEOTIDE SEQUENCE</scope>
    <source>
        <strain evidence="1">BECK_M7</strain>
    </source>
</reference>
<keyword evidence="1" id="KW-0489">Methyltransferase</keyword>
<gene>
    <name evidence="1" type="ORF">BECKLFY1418B_GA0070995_102135</name>
</gene>
<dbReference type="AlphaFoldDB" id="A0A450UE52"/>
<dbReference type="EMBL" id="CAADFF010000021">
    <property type="protein sequence ID" value="VFJ90781.1"/>
    <property type="molecule type" value="Genomic_DNA"/>
</dbReference>
<dbReference type="Gene3D" id="3.40.50.150">
    <property type="entry name" value="Vaccinia Virus protein VP39"/>
    <property type="match status" value="1"/>
</dbReference>